<feature type="signal peptide" evidence="5">
    <location>
        <begin position="1"/>
        <end position="24"/>
    </location>
</feature>
<dbReference type="PROSITE" id="PS00523">
    <property type="entry name" value="SULFATASE_1"/>
    <property type="match status" value="1"/>
</dbReference>
<keyword evidence="4" id="KW-0106">Calcium</keyword>
<comment type="similarity">
    <text evidence="1">Belongs to the sulfatase family.</text>
</comment>
<evidence type="ECO:0000256" key="1">
    <source>
        <dbReference type="ARBA" id="ARBA00008779"/>
    </source>
</evidence>
<name>A0A1T4Y569_9BACT</name>
<keyword evidence="8" id="KW-1185">Reference proteome</keyword>
<reference evidence="8" key="1">
    <citation type="submission" date="2017-02" db="EMBL/GenBank/DDBJ databases">
        <authorList>
            <person name="Varghese N."/>
            <person name="Submissions S."/>
        </authorList>
    </citation>
    <scope>NUCLEOTIDE SEQUENCE [LARGE SCALE GENOMIC DNA]</scope>
    <source>
        <strain evidence="8">ATCC 700200</strain>
    </source>
</reference>
<evidence type="ECO:0000256" key="4">
    <source>
        <dbReference type="ARBA" id="ARBA00022837"/>
    </source>
</evidence>
<dbReference type="RefSeq" id="WP_078813683.1">
    <property type="nucleotide sequence ID" value="NZ_FUYE01000007.1"/>
</dbReference>
<dbReference type="PANTHER" id="PTHR42693">
    <property type="entry name" value="ARYLSULFATASE FAMILY MEMBER"/>
    <property type="match status" value="1"/>
</dbReference>
<dbReference type="AlphaFoldDB" id="A0A1T4Y569"/>
<dbReference type="Proteomes" id="UP000190774">
    <property type="component" value="Unassembled WGS sequence"/>
</dbReference>
<dbReference type="Pfam" id="PF00884">
    <property type="entry name" value="Sulfatase"/>
    <property type="match status" value="1"/>
</dbReference>
<dbReference type="STRING" id="48467.SAMN02745166_02486"/>
<proteinExistence type="inferred from homology"/>
<feature type="chain" id="PRO_5012933639" evidence="5">
    <location>
        <begin position="25"/>
        <end position="501"/>
    </location>
</feature>
<evidence type="ECO:0000256" key="2">
    <source>
        <dbReference type="ARBA" id="ARBA00022723"/>
    </source>
</evidence>
<keyword evidence="3" id="KW-0378">Hydrolase</keyword>
<dbReference type="OrthoDB" id="974590at2"/>
<dbReference type="EMBL" id="FUYE01000007">
    <property type="protein sequence ID" value="SKA96886.1"/>
    <property type="molecule type" value="Genomic_DNA"/>
</dbReference>
<dbReference type="PANTHER" id="PTHR42693:SF53">
    <property type="entry name" value="ENDO-4-O-SULFATASE"/>
    <property type="match status" value="1"/>
</dbReference>
<dbReference type="InterPro" id="IPR024607">
    <property type="entry name" value="Sulfatase_CS"/>
</dbReference>
<dbReference type="InterPro" id="IPR017850">
    <property type="entry name" value="Alkaline_phosphatase_core_sf"/>
</dbReference>
<keyword evidence="5" id="KW-0732">Signal</keyword>
<feature type="domain" description="Sulfatase N-terminal" evidence="6">
    <location>
        <begin position="27"/>
        <end position="345"/>
    </location>
</feature>
<dbReference type="SUPFAM" id="SSF53649">
    <property type="entry name" value="Alkaline phosphatase-like"/>
    <property type="match status" value="1"/>
</dbReference>
<accession>A0A1T4Y569</accession>
<evidence type="ECO:0000259" key="6">
    <source>
        <dbReference type="Pfam" id="PF00884"/>
    </source>
</evidence>
<dbReference type="GO" id="GO:0046872">
    <property type="term" value="F:metal ion binding"/>
    <property type="evidence" value="ECO:0007669"/>
    <property type="project" value="UniProtKB-KW"/>
</dbReference>
<evidence type="ECO:0000313" key="7">
    <source>
        <dbReference type="EMBL" id="SKA96886.1"/>
    </source>
</evidence>
<evidence type="ECO:0000313" key="8">
    <source>
        <dbReference type="Proteomes" id="UP000190774"/>
    </source>
</evidence>
<evidence type="ECO:0000256" key="3">
    <source>
        <dbReference type="ARBA" id="ARBA00022801"/>
    </source>
</evidence>
<evidence type="ECO:0000256" key="5">
    <source>
        <dbReference type="SAM" id="SignalP"/>
    </source>
</evidence>
<dbReference type="Gene3D" id="3.40.720.10">
    <property type="entry name" value="Alkaline Phosphatase, subunit A"/>
    <property type="match status" value="1"/>
</dbReference>
<dbReference type="InterPro" id="IPR000917">
    <property type="entry name" value="Sulfatase_N"/>
</dbReference>
<sequence length="501" mass="55288">MKLRYHISSFLLGSLLAIHLSVSAAQPNIILLMGDDHGWEETGYNGHPHVKTPVLDEMAATGLRMDRFYAAHPSCSPTRASFLTGRHPNRMGTFAPGWSFRPEEITVASILSKAGYRCGHFGKWHVGTVKAGSPVNPGAMGFDEWLAHDNFFEMNPSLSRNGGPPEVFKGESSEILIQETIRFIDATHDKGKPFFTIVWFGSPHEPYSGLPEDLALYDDLPAKYKKKVKLTSNETGGPVTRPQGEVLRERYAEITAMDRAIGQLRKHLAQTGLREDTLLFYCGDNGTSADSALGEPHRGVKGQVYEGGTLVPGVIEWPARIPQPRSTPVRACTSDLLPTLCALTGQPLPNRPLDGIDLSPLLEGKMTQRPSPLCFWDYPSARLKGLDLKPWIAPELQQGTTPLVKKSEGKATRDFTNFHHPAITDVDYTGARSIIEGSWKLVIHDGKNGKAKEELFDLESDPGEKTNLLSKQPDIAKKLQGELHNWQDSVLHSLTGADYQK</sequence>
<gene>
    <name evidence="7" type="ORF">SAMN02745166_02486</name>
</gene>
<organism evidence="7 8">
    <name type="scientific">Prosthecobacter debontii</name>
    <dbReference type="NCBI Taxonomy" id="48467"/>
    <lineage>
        <taxon>Bacteria</taxon>
        <taxon>Pseudomonadati</taxon>
        <taxon>Verrucomicrobiota</taxon>
        <taxon>Verrucomicrobiia</taxon>
        <taxon>Verrucomicrobiales</taxon>
        <taxon>Verrucomicrobiaceae</taxon>
        <taxon>Prosthecobacter</taxon>
    </lineage>
</organism>
<keyword evidence="2" id="KW-0479">Metal-binding</keyword>
<dbReference type="GO" id="GO:0004065">
    <property type="term" value="F:arylsulfatase activity"/>
    <property type="evidence" value="ECO:0007669"/>
    <property type="project" value="TreeGrafter"/>
</dbReference>
<protein>
    <submittedName>
        <fullName evidence="7">Arylsulfatase A</fullName>
    </submittedName>
</protein>
<dbReference type="InterPro" id="IPR050738">
    <property type="entry name" value="Sulfatase"/>
</dbReference>
<dbReference type="Gene3D" id="3.30.1120.10">
    <property type="match status" value="1"/>
</dbReference>